<name>A0AAV1Q1P4_SCOSC</name>
<protein>
    <submittedName>
        <fullName evidence="1">Uncharacterized protein</fullName>
    </submittedName>
</protein>
<proteinExistence type="predicted"/>
<accession>A0AAV1Q1P4</accession>
<evidence type="ECO:0000313" key="2">
    <source>
        <dbReference type="Proteomes" id="UP001314229"/>
    </source>
</evidence>
<keyword evidence="2" id="KW-1185">Reference proteome</keyword>
<comment type="caution">
    <text evidence="1">The sequence shown here is derived from an EMBL/GenBank/DDBJ whole genome shotgun (WGS) entry which is preliminary data.</text>
</comment>
<dbReference type="EMBL" id="CAWUFR010000404">
    <property type="protein sequence ID" value="CAK6977350.1"/>
    <property type="molecule type" value="Genomic_DNA"/>
</dbReference>
<dbReference type="Proteomes" id="UP001314229">
    <property type="component" value="Unassembled WGS sequence"/>
</dbReference>
<reference evidence="1 2" key="1">
    <citation type="submission" date="2024-01" db="EMBL/GenBank/DDBJ databases">
        <authorList>
            <person name="Alioto T."/>
            <person name="Alioto T."/>
            <person name="Gomez Garrido J."/>
        </authorList>
    </citation>
    <scope>NUCLEOTIDE SEQUENCE [LARGE SCALE GENOMIC DNA]</scope>
</reference>
<evidence type="ECO:0000313" key="1">
    <source>
        <dbReference type="EMBL" id="CAK6977350.1"/>
    </source>
</evidence>
<sequence>MANNDYSGVFGTGTEHVVTRRYHISSVRMDHYSSLLLAMLQMKSILHTVRSSFMVQSEGVHDQIQCMDKSLPPSFSPLSYRQIPHKLLEDGPVLISPACYAAYEVHLLHCLSINKDEEEATPAGQMMTCKDEIEAKQEPSSYLEYQKQLRRSRESLSTERSDGAA</sequence>
<organism evidence="1 2">
    <name type="scientific">Scomber scombrus</name>
    <name type="common">Atlantic mackerel</name>
    <name type="synonym">Scomber vernalis</name>
    <dbReference type="NCBI Taxonomy" id="13677"/>
    <lineage>
        <taxon>Eukaryota</taxon>
        <taxon>Metazoa</taxon>
        <taxon>Chordata</taxon>
        <taxon>Craniata</taxon>
        <taxon>Vertebrata</taxon>
        <taxon>Euteleostomi</taxon>
        <taxon>Actinopterygii</taxon>
        <taxon>Neopterygii</taxon>
        <taxon>Teleostei</taxon>
        <taxon>Neoteleostei</taxon>
        <taxon>Acanthomorphata</taxon>
        <taxon>Pelagiaria</taxon>
        <taxon>Scombriformes</taxon>
        <taxon>Scombridae</taxon>
        <taxon>Scomber</taxon>
    </lineage>
</organism>
<dbReference type="AlphaFoldDB" id="A0AAV1Q1P4"/>
<gene>
    <name evidence="1" type="ORF">FSCOSCO3_A005825</name>
</gene>